<accession>A0A8H9HGL9</accession>
<dbReference type="EMBL" id="BMUB01000001">
    <property type="protein sequence ID" value="GGU54475.1"/>
    <property type="molecule type" value="Genomic_DNA"/>
</dbReference>
<sequence>MAYFAVMDELLSIGRDSVNRFLQRWCGSTGVADAIEAGMEPAVPPELAEWHAAVARVGAPVIFQDHPVALPDLAPAADGMLTFWRENQHGYYWAIHAGRSDRQVFCTESGSRDWHSTGQGLGQFLLHCTVREAIIGSKRKFTTFIDKSMSNDALQSFLPLNFSALSSEESETRLWCSADALARLAVPLVGYEQPGEQLWMLTISVQHDSTIQDYASRFGHHVSEDVDPPLLEDLDEPPPF</sequence>
<reference evidence="1" key="2">
    <citation type="submission" date="2020-09" db="EMBL/GenBank/DDBJ databases">
        <authorList>
            <person name="Sun Q."/>
            <person name="Ohkuma M."/>
        </authorList>
    </citation>
    <scope>NUCLEOTIDE SEQUENCE</scope>
    <source>
        <strain evidence="1">JCM 4434</strain>
    </source>
</reference>
<dbReference type="Proteomes" id="UP000610124">
    <property type="component" value="Unassembled WGS sequence"/>
</dbReference>
<evidence type="ECO:0000313" key="1">
    <source>
        <dbReference type="EMBL" id="GGU54475.1"/>
    </source>
</evidence>
<gene>
    <name evidence="1" type="ORF">GCM10010502_00700</name>
</gene>
<evidence type="ECO:0000313" key="2">
    <source>
        <dbReference type="Proteomes" id="UP000610124"/>
    </source>
</evidence>
<protein>
    <submittedName>
        <fullName evidence="1">Uncharacterized protein</fullName>
    </submittedName>
</protein>
<dbReference type="AlphaFoldDB" id="A0A8H9HGL9"/>
<organism evidence="1 2">
    <name type="scientific">Kitasatospora aureofaciens</name>
    <name type="common">Streptomyces aureofaciens</name>
    <dbReference type="NCBI Taxonomy" id="1894"/>
    <lineage>
        <taxon>Bacteria</taxon>
        <taxon>Bacillati</taxon>
        <taxon>Actinomycetota</taxon>
        <taxon>Actinomycetes</taxon>
        <taxon>Kitasatosporales</taxon>
        <taxon>Streptomycetaceae</taxon>
        <taxon>Kitasatospora</taxon>
    </lineage>
</organism>
<name>A0A8H9HGL9_KITAU</name>
<comment type="caution">
    <text evidence="1">The sequence shown here is derived from an EMBL/GenBank/DDBJ whole genome shotgun (WGS) entry which is preliminary data.</text>
</comment>
<reference evidence="1" key="1">
    <citation type="journal article" date="2014" name="Int. J. Syst. Evol. Microbiol.">
        <title>Complete genome sequence of Corynebacterium casei LMG S-19264T (=DSM 44701T), isolated from a smear-ripened cheese.</title>
        <authorList>
            <consortium name="US DOE Joint Genome Institute (JGI-PGF)"/>
            <person name="Walter F."/>
            <person name="Albersmeier A."/>
            <person name="Kalinowski J."/>
            <person name="Ruckert C."/>
        </authorList>
    </citation>
    <scope>NUCLEOTIDE SEQUENCE</scope>
    <source>
        <strain evidence="1">JCM 4434</strain>
    </source>
</reference>
<proteinExistence type="predicted"/>